<dbReference type="Pfam" id="PF15458">
    <property type="entry name" value="NTR2"/>
    <property type="match status" value="1"/>
</dbReference>
<dbReference type="Proteomes" id="UP000224854">
    <property type="component" value="Unassembled WGS sequence"/>
</dbReference>
<dbReference type="InterPro" id="IPR028211">
    <property type="entry name" value="Ntr2"/>
</dbReference>
<accession>A0A2C5ZAI9</accession>
<evidence type="ECO:0000313" key="4">
    <source>
        <dbReference type="EMBL" id="PHH76722.1"/>
    </source>
</evidence>
<dbReference type="GO" id="GO:0000390">
    <property type="term" value="P:spliceosomal complex disassembly"/>
    <property type="evidence" value="ECO:0007669"/>
    <property type="project" value="InterPro"/>
</dbReference>
<keyword evidence="5" id="KW-1185">Reference proteome</keyword>
<reference evidence="4 5" key="1">
    <citation type="submission" date="2017-06" db="EMBL/GenBank/DDBJ databases">
        <title>Ant-infecting Ophiocordyceps genomes reveal a high diversity of potential behavioral manipulation genes and a possible major role for enterotoxins.</title>
        <authorList>
            <person name="De Bekker C."/>
            <person name="Evans H.C."/>
            <person name="Brachmann A."/>
            <person name="Hughes D.P."/>
        </authorList>
    </citation>
    <scope>NUCLEOTIDE SEQUENCE [LARGE SCALE GENOMIC DNA]</scope>
    <source>
        <strain evidence="4 5">1348a</strain>
    </source>
</reference>
<gene>
    <name evidence="4" type="ORF">CDD82_3874</name>
</gene>
<feature type="compositionally biased region" description="Basic and acidic residues" evidence="3">
    <location>
        <begin position="125"/>
        <end position="140"/>
    </location>
</feature>
<evidence type="ECO:0000256" key="2">
    <source>
        <dbReference type="ARBA" id="ARBA00023242"/>
    </source>
</evidence>
<dbReference type="GO" id="GO:0003677">
    <property type="term" value="F:DNA binding"/>
    <property type="evidence" value="ECO:0007669"/>
    <property type="project" value="InterPro"/>
</dbReference>
<organism evidence="4 5">
    <name type="scientific">Ophiocordyceps australis</name>
    <dbReference type="NCBI Taxonomy" id="1399860"/>
    <lineage>
        <taxon>Eukaryota</taxon>
        <taxon>Fungi</taxon>
        <taxon>Dikarya</taxon>
        <taxon>Ascomycota</taxon>
        <taxon>Pezizomycotina</taxon>
        <taxon>Sordariomycetes</taxon>
        <taxon>Hypocreomycetidae</taxon>
        <taxon>Hypocreales</taxon>
        <taxon>Ophiocordycipitaceae</taxon>
        <taxon>Ophiocordyceps</taxon>
    </lineage>
</organism>
<dbReference type="PANTHER" id="PTHR12214:SF0">
    <property type="entry name" value="LD29489P"/>
    <property type="match status" value="1"/>
</dbReference>
<protein>
    <recommendedName>
        <fullName evidence="6">Nineteen complex-related protein 2-domain-containing protein</fullName>
    </recommendedName>
</protein>
<dbReference type="InterPro" id="IPR012890">
    <property type="entry name" value="GCFC2-like"/>
</dbReference>
<dbReference type="EMBL" id="NJEU01000303">
    <property type="protein sequence ID" value="PHH76722.1"/>
    <property type="molecule type" value="Genomic_DNA"/>
</dbReference>
<evidence type="ECO:0000256" key="1">
    <source>
        <dbReference type="ARBA" id="ARBA00004123"/>
    </source>
</evidence>
<evidence type="ECO:0000256" key="3">
    <source>
        <dbReference type="SAM" id="MobiDB-lite"/>
    </source>
</evidence>
<proteinExistence type="predicted"/>
<feature type="compositionally biased region" description="Basic and acidic residues" evidence="3">
    <location>
        <begin position="226"/>
        <end position="235"/>
    </location>
</feature>
<feature type="compositionally biased region" description="Basic and acidic residues" evidence="3">
    <location>
        <begin position="192"/>
        <end position="208"/>
    </location>
</feature>
<feature type="region of interest" description="Disordered" evidence="3">
    <location>
        <begin position="349"/>
        <end position="369"/>
    </location>
</feature>
<feature type="region of interest" description="Disordered" evidence="3">
    <location>
        <begin position="184"/>
        <end position="236"/>
    </location>
</feature>
<keyword evidence="2" id="KW-0539">Nucleus</keyword>
<feature type="region of interest" description="Disordered" evidence="3">
    <location>
        <begin position="406"/>
        <end position="432"/>
    </location>
</feature>
<feature type="compositionally biased region" description="Basic residues" evidence="3">
    <location>
        <begin position="1"/>
        <end position="12"/>
    </location>
</feature>
<dbReference type="GO" id="GO:0071008">
    <property type="term" value="C:U2-type post-mRNA release spliceosomal complex"/>
    <property type="evidence" value="ECO:0007669"/>
    <property type="project" value="InterPro"/>
</dbReference>
<feature type="region of interest" description="Disordered" evidence="3">
    <location>
        <begin position="1"/>
        <end position="83"/>
    </location>
</feature>
<comment type="caution">
    <text evidence="4">The sequence shown here is derived from an EMBL/GenBank/DDBJ whole genome shotgun (WGS) entry which is preliminary data.</text>
</comment>
<comment type="subcellular location">
    <subcellularLocation>
        <location evidence="1">Nucleus</location>
    </subcellularLocation>
</comment>
<feature type="region of interest" description="Disordered" evidence="3">
    <location>
        <begin position="256"/>
        <end position="333"/>
    </location>
</feature>
<evidence type="ECO:0008006" key="6">
    <source>
        <dbReference type="Google" id="ProtNLM"/>
    </source>
</evidence>
<dbReference type="PANTHER" id="PTHR12214">
    <property type="entry name" value="GC-RICH SEQUENCE DNA-BINDING FACTOR"/>
    <property type="match status" value="1"/>
</dbReference>
<feature type="compositionally biased region" description="Basic and acidic residues" evidence="3">
    <location>
        <begin position="308"/>
        <end position="320"/>
    </location>
</feature>
<sequence length="432" mass="47570">MSSFSAKRRPRVIKVSEADDADAENSSASENDGTRQEALKPLFGFKAGRKPFRQSGLRKSFTPADQSTTEQGQEANSTQDDACVVIRPNAMKQKKKMAKSKHSFGLGAGDARAGIAIRELPPLVAREDPDRPIYSKEHLSELQSSTPNTPPEILSGPTDVDEMMLDASELQGATIVDASEVMTSVPNTKIPSEAEIRERKERRARLANEQESIVIDDDGENGMGRGKKEATRLVREEEDLGEGFDDYVEDGGLALGKRAEKEQRRRHRRQMAKLINAAEGHSSESSSESDAERRMAYEATQTRAGLDGMEKSRKSTEDKSVQLPDKFPPLPSLSECLTRLQASLKKMEKDVKAKHASIEQLRREREEVDRREAELQALLDETGRKYQEAMSHGALSGVQGAVTGSNGEFATQRGLESIGATPVRPDDDVDMS</sequence>
<feature type="compositionally biased region" description="Polar residues" evidence="3">
    <location>
        <begin position="63"/>
        <end position="80"/>
    </location>
</feature>
<dbReference type="AlphaFoldDB" id="A0A2C5ZAI9"/>
<feature type="region of interest" description="Disordered" evidence="3">
    <location>
        <begin position="122"/>
        <end position="158"/>
    </location>
</feature>
<dbReference type="OrthoDB" id="429427at2759"/>
<name>A0A2C5ZAI9_9HYPO</name>
<evidence type="ECO:0000313" key="5">
    <source>
        <dbReference type="Proteomes" id="UP000224854"/>
    </source>
</evidence>